<dbReference type="Proteomes" id="UP000002745">
    <property type="component" value="Chromosome"/>
</dbReference>
<dbReference type="EMBL" id="CP001678">
    <property type="protein sequence ID" value="ACT60642.1"/>
    <property type="molecule type" value="Genomic_DNA"/>
</dbReference>
<feature type="binding site" evidence="3">
    <location>
        <position position="141"/>
    </location>
    <ligand>
        <name>a divalent metal cation</name>
        <dbReference type="ChEBI" id="CHEBI:60240"/>
    </ligand>
</feature>
<dbReference type="eggNOG" id="COG2318">
    <property type="taxonomic scope" value="Bacteria"/>
</dbReference>
<feature type="binding site" evidence="3">
    <location>
        <position position="50"/>
    </location>
    <ligand>
        <name>a divalent metal cation</name>
        <dbReference type="ChEBI" id="CHEBI:60240"/>
    </ligand>
</feature>
<sequence>MNLTRNYQQLALYNQWMTTKIYTAIKDLTIEELKKDRGAFFKSIHSTLNHLLWADIRWMNRFTGKTYPIQDGQMGVDLFDDFQTLRDEHFKMAAYIIKWSNTLEENQVSGDLSWKPAWGGDLITKPFWLCITHLFNHQTHHRGQITQMLKPIGIDVGDTDLPLMPK</sequence>
<comment type="similarity">
    <text evidence="1">Belongs to the DinB family.</text>
</comment>
<evidence type="ECO:0000256" key="1">
    <source>
        <dbReference type="ARBA" id="ARBA00008635"/>
    </source>
</evidence>
<dbReference type="SUPFAM" id="SSF109854">
    <property type="entry name" value="DinB/YfiT-like putative metalloenzymes"/>
    <property type="match status" value="1"/>
</dbReference>
<feature type="binding site" evidence="3">
    <location>
        <position position="137"/>
    </location>
    <ligand>
        <name>a divalent metal cation</name>
        <dbReference type="ChEBI" id="CHEBI:60240"/>
    </ligand>
</feature>
<dbReference type="OrthoDB" id="9807509at2"/>
<evidence type="ECO:0000313" key="5">
    <source>
        <dbReference type="Proteomes" id="UP000002745"/>
    </source>
</evidence>
<dbReference type="InterPro" id="IPR007837">
    <property type="entry name" value="DinB"/>
</dbReference>
<keyword evidence="2 3" id="KW-0479">Metal-binding</keyword>
<evidence type="ECO:0000313" key="4">
    <source>
        <dbReference type="EMBL" id="ACT60642.1"/>
    </source>
</evidence>
<gene>
    <name evidence="4" type="ordered locus">Hbal_2974</name>
</gene>
<dbReference type="AlphaFoldDB" id="C6XRN2"/>
<keyword evidence="5" id="KW-1185">Reference proteome</keyword>
<evidence type="ECO:0000256" key="2">
    <source>
        <dbReference type="ARBA" id="ARBA00022723"/>
    </source>
</evidence>
<proteinExistence type="inferred from homology"/>
<organism evidence="4 5">
    <name type="scientific">Hirschia baltica (strain ATCC 49814 / DSM 5838 / IFAM 1418)</name>
    <dbReference type="NCBI Taxonomy" id="582402"/>
    <lineage>
        <taxon>Bacteria</taxon>
        <taxon>Pseudomonadati</taxon>
        <taxon>Pseudomonadota</taxon>
        <taxon>Alphaproteobacteria</taxon>
        <taxon>Hyphomonadales</taxon>
        <taxon>Hyphomonadaceae</taxon>
        <taxon>Hirschia</taxon>
    </lineage>
</organism>
<dbReference type="GO" id="GO:0046872">
    <property type="term" value="F:metal ion binding"/>
    <property type="evidence" value="ECO:0007669"/>
    <property type="project" value="UniProtKB-KW"/>
</dbReference>
<dbReference type="InterPro" id="IPR034660">
    <property type="entry name" value="DinB/YfiT-like"/>
</dbReference>
<dbReference type="RefSeq" id="WP_015828792.1">
    <property type="nucleotide sequence ID" value="NC_012982.1"/>
</dbReference>
<dbReference type="Gene3D" id="1.20.120.450">
    <property type="entry name" value="dinb family like domain"/>
    <property type="match status" value="1"/>
</dbReference>
<dbReference type="PANTHER" id="PTHR37302:SF1">
    <property type="entry name" value="PROTEIN DINB"/>
    <property type="match status" value="1"/>
</dbReference>
<protein>
    <submittedName>
        <fullName evidence="4">DinB family protein</fullName>
    </submittedName>
</protein>
<reference evidence="5" key="1">
    <citation type="journal article" date="2011" name="J. Bacteriol.">
        <title>Genome sequences of eight morphologically diverse alphaproteobacteria.</title>
        <authorList>
            <consortium name="US DOE Joint Genome Institute"/>
            <person name="Brown P.J."/>
            <person name="Kysela D.T."/>
            <person name="Buechlein A."/>
            <person name="Hemmerich C."/>
            <person name="Brun Y.V."/>
        </authorList>
    </citation>
    <scope>NUCLEOTIDE SEQUENCE [LARGE SCALE GENOMIC DNA]</scope>
    <source>
        <strain evidence="5">ATCC 49814 / DSM 5838 / IFAM 1418</strain>
    </source>
</reference>
<accession>C6XRN2</accession>
<dbReference type="HOGENOM" id="CLU_101283_1_1_5"/>
<dbReference type="KEGG" id="hba:Hbal_2974"/>
<name>C6XRN2_HIRBI</name>
<dbReference type="PANTHER" id="PTHR37302">
    <property type="entry name" value="SLR1116 PROTEIN"/>
    <property type="match status" value="1"/>
</dbReference>
<dbReference type="Pfam" id="PF05163">
    <property type="entry name" value="DinB"/>
    <property type="match status" value="1"/>
</dbReference>
<evidence type="ECO:0000256" key="3">
    <source>
        <dbReference type="PIRSR" id="PIRSR607837-1"/>
    </source>
</evidence>
<dbReference type="STRING" id="582402.Hbal_2974"/>